<dbReference type="InterPro" id="IPR027417">
    <property type="entry name" value="P-loop_NTPase"/>
</dbReference>
<keyword evidence="4" id="KW-0547">Nucleotide-binding</keyword>
<dbReference type="PRINTS" id="PR00315">
    <property type="entry name" value="ELONGATNFCT"/>
</dbReference>
<dbReference type="FunFam" id="3.40.50.10050:FF:000001">
    <property type="entry name" value="Translation initiation factor IF-2"/>
    <property type="match status" value="1"/>
</dbReference>
<comment type="caution">
    <text evidence="13">The sequence shown here is derived from an EMBL/GenBank/DDBJ whole genome shotgun (WGS) entry which is preliminary data.</text>
</comment>
<keyword evidence="6" id="KW-0809">Transit peptide</keyword>
<dbReference type="GO" id="GO:0003924">
    <property type="term" value="F:GTPase activity"/>
    <property type="evidence" value="ECO:0007669"/>
    <property type="project" value="InterPro"/>
</dbReference>
<accession>A0A2V3J3P0</accession>
<evidence type="ECO:0000256" key="10">
    <source>
        <dbReference type="ARBA" id="ARBA00044200"/>
    </source>
</evidence>
<dbReference type="InterPro" id="IPR023115">
    <property type="entry name" value="TIF_IF2_dom3"/>
</dbReference>
<evidence type="ECO:0000259" key="12">
    <source>
        <dbReference type="PROSITE" id="PS51722"/>
    </source>
</evidence>
<keyword evidence="7" id="KW-0496">Mitochondrion</keyword>
<keyword evidence="5" id="KW-0648">Protein biosynthesis</keyword>
<dbReference type="GO" id="GO:0003743">
    <property type="term" value="F:translation initiation factor activity"/>
    <property type="evidence" value="ECO:0007669"/>
    <property type="project" value="UniProtKB-KW"/>
</dbReference>
<dbReference type="InterPro" id="IPR005225">
    <property type="entry name" value="Small_GTP-bd"/>
</dbReference>
<evidence type="ECO:0000256" key="5">
    <source>
        <dbReference type="ARBA" id="ARBA00022917"/>
    </source>
</evidence>
<dbReference type="Pfam" id="PF22042">
    <property type="entry name" value="EF-G_D2"/>
    <property type="match status" value="1"/>
</dbReference>
<evidence type="ECO:0000256" key="2">
    <source>
        <dbReference type="ARBA" id="ARBA00007733"/>
    </source>
</evidence>
<feature type="compositionally biased region" description="Basic and acidic residues" evidence="11">
    <location>
        <begin position="1"/>
        <end position="22"/>
    </location>
</feature>
<keyword evidence="14" id="KW-1185">Reference proteome</keyword>
<comment type="similarity">
    <text evidence="2">Belongs to the TRAFAC class translation factor GTPase superfamily. Classic translation factor GTPase family. IF-2 subfamily.</text>
</comment>
<gene>
    <name evidence="13" type="ORF">BWQ96_01214</name>
</gene>
<dbReference type="CDD" id="cd03692">
    <property type="entry name" value="mtIF2_IVc"/>
    <property type="match status" value="1"/>
</dbReference>
<feature type="region of interest" description="Disordered" evidence="11">
    <location>
        <begin position="1"/>
        <end position="56"/>
    </location>
</feature>
<dbReference type="FunFam" id="3.40.50.300:FF:000019">
    <property type="entry name" value="Translation initiation factor IF-2"/>
    <property type="match status" value="1"/>
</dbReference>
<evidence type="ECO:0000256" key="4">
    <source>
        <dbReference type="ARBA" id="ARBA00022741"/>
    </source>
</evidence>
<dbReference type="NCBIfam" id="TIGR00231">
    <property type="entry name" value="small_GTP"/>
    <property type="match status" value="1"/>
</dbReference>
<reference evidence="13 14" key="1">
    <citation type="journal article" date="2018" name="Mol. Biol. Evol.">
        <title>Analysis of the draft genome of the red seaweed Gracilariopsis chorda provides insights into genome size evolution in Rhodophyta.</title>
        <authorList>
            <person name="Lee J."/>
            <person name="Yang E.C."/>
            <person name="Graf L."/>
            <person name="Yang J.H."/>
            <person name="Qiu H."/>
            <person name="Zel Zion U."/>
            <person name="Chan C.X."/>
            <person name="Stephens T.G."/>
            <person name="Weber A.P.M."/>
            <person name="Boo G.H."/>
            <person name="Boo S.M."/>
            <person name="Kim K.M."/>
            <person name="Shin Y."/>
            <person name="Jung M."/>
            <person name="Lee S.J."/>
            <person name="Yim H.S."/>
            <person name="Lee J.H."/>
            <person name="Bhattacharya D."/>
            <person name="Yoon H.S."/>
        </authorList>
    </citation>
    <scope>NUCLEOTIDE SEQUENCE [LARGE SCALE GENOMIC DNA]</scope>
    <source>
        <strain evidence="13 14">SKKU-2015</strain>
        <tissue evidence="13">Whole body</tissue>
    </source>
</reference>
<dbReference type="InterPro" id="IPR053905">
    <property type="entry name" value="EF-G-like_DII"/>
</dbReference>
<dbReference type="SUPFAM" id="SSF52540">
    <property type="entry name" value="P-loop containing nucleoside triphosphate hydrolases"/>
    <property type="match status" value="1"/>
</dbReference>
<proteinExistence type="inferred from homology"/>
<evidence type="ECO:0000256" key="1">
    <source>
        <dbReference type="ARBA" id="ARBA00004173"/>
    </source>
</evidence>
<dbReference type="Pfam" id="PF00009">
    <property type="entry name" value="GTP_EFTU"/>
    <property type="match status" value="1"/>
</dbReference>
<sequence length="691" mass="75201">MEAMSEAKEGVERRGRRMEDTKSHKHMHRSFKEPELRRDQFAQRRPSPSKRRPRERFRREVVLPELGLSSRQLAALSECPEAKVFKVATDLDDSVYTPRTVLSPALIELITEELKLNISFLPQTEQLRPSQRTAAEEPTQTRMPIITVMGHVDHGKTSLLDALRHSNIARGEAGGITQSVAAFQVPLPSADLGNEEEAFATFIDTPGHAAFKAMRANGTVGTDIVVLVVAADDGVMPQTIEAAKLARLASVPIIVAINKCDAPGADPERVRYQLLDQLQLNAEQLGGDVQCVDISAKTGSNLPQLLDAISLQAEMLDLRANLNAPGAGVCLESRIDRALGSVATIVVRNGMLRAGDFLLFQSPKVLRGDLYGRIRGIIASDSERLNEATPGMTVGVIGIKTTIPPGAEVHVVENEKLAKAKSREMLAKNASAVSTINLANSLLAARESEEEQKEAKGNREDEHEAELDHTQSEPEKRKLAVLVKGDVQGSADAVAQCIQSLETADLNIRILGAQVGDVNDMDMKIISTSRQVKDSVEEPIVVAFNVRTKDSAIRTAKRFSIPILTHSIIYHLEDEVKNRISDILSAGRISHEVVGKLSVIRVFEDGAIAGCTVEDGSLSQGDTVRVMRLPSKDAGHRTLEEAFSGPVETIKRYAKTVKSVEKGTECGVSIQGWTNFETGDVLEAVSSTQKK</sequence>
<dbReference type="InterPro" id="IPR036925">
    <property type="entry name" value="TIF_IF2_dom3_sf"/>
</dbReference>
<dbReference type="GO" id="GO:0005739">
    <property type="term" value="C:mitochondrion"/>
    <property type="evidence" value="ECO:0007669"/>
    <property type="project" value="UniProtKB-SubCell"/>
</dbReference>
<feature type="compositionally biased region" description="Basic and acidic residues" evidence="11">
    <location>
        <begin position="453"/>
        <end position="475"/>
    </location>
</feature>
<name>A0A2V3J3P0_9FLOR</name>
<evidence type="ECO:0000313" key="13">
    <source>
        <dbReference type="EMBL" id="PXF49076.1"/>
    </source>
</evidence>
<dbReference type="PANTHER" id="PTHR43381:SF20">
    <property type="entry name" value="TRANSLATION INITIATION FACTOR IF-2, MITOCHONDRIAL"/>
    <property type="match status" value="1"/>
</dbReference>
<evidence type="ECO:0000256" key="7">
    <source>
        <dbReference type="ARBA" id="ARBA00023128"/>
    </source>
</evidence>
<evidence type="ECO:0000256" key="8">
    <source>
        <dbReference type="ARBA" id="ARBA00023134"/>
    </source>
</evidence>
<dbReference type="InterPro" id="IPR000795">
    <property type="entry name" value="T_Tr_GTP-bd_dom"/>
</dbReference>
<comment type="subcellular location">
    <subcellularLocation>
        <location evidence="1">Mitochondrion</location>
    </subcellularLocation>
</comment>
<dbReference type="Gene3D" id="2.40.30.10">
    <property type="entry name" value="Translation factors"/>
    <property type="match status" value="2"/>
</dbReference>
<evidence type="ECO:0000256" key="11">
    <source>
        <dbReference type="SAM" id="MobiDB-lite"/>
    </source>
</evidence>
<dbReference type="Proteomes" id="UP000247409">
    <property type="component" value="Unassembled WGS sequence"/>
</dbReference>
<feature type="compositionally biased region" description="Basic residues" evidence="11">
    <location>
        <begin position="47"/>
        <end position="56"/>
    </location>
</feature>
<keyword evidence="8" id="KW-0342">GTP-binding</keyword>
<dbReference type="Gene3D" id="3.40.50.300">
    <property type="entry name" value="P-loop containing nucleotide triphosphate hydrolases"/>
    <property type="match status" value="1"/>
</dbReference>
<protein>
    <recommendedName>
        <fullName evidence="9">Translation initiation factor IF-2, chloroplastic</fullName>
    </recommendedName>
    <alternativeName>
        <fullName evidence="10">Translation initiation factor IF-2, mitochondrial</fullName>
    </alternativeName>
</protein>
<dbReference type="PANTHER" id="PTHR43381">
    <property type="entry name" value="TRANSLATION INITIATION FACTOR IF-2-RELATED"/>
    <property type="match status" value="1"/>
</dbReference>
<dbReference type="CDD" id="cd01887">
    <property type="entry name" value="IF2_eIF5B"/>
    <property type="match status" value="1"/>
</dbReference>
<keyword evidence="3 13" id="KW-0396">Initiation factor</keyword>
<feature type="compositionally biased region" description="Basic and acidic residues" evidence="11">
    <location>
        <begin position="30"/>
        <end position="42"/>
    </location>
</feature>
<feature type="region of interest" description="Disordered" evidence="11">
    <location>
        <begin position="447"/>
        <end position="475"/>
    </location>
</feature>
<dbReference type="AlphaFoldDB" id="A0A2V3J3P0"/>
<dbReference type="SUPFAM" id="SSF50447">
    <property type="entry name" value="Translation proteins"/>
    <property type="match status" value="2"/>
</dbReference>
<dbReference type="Pfam" id="PF11987">
    <property type="entry name" value="IF-2"/>
    <property type="match status" value="1"/>
</dbReference>
<dbReference type="SUPFAM" id="SSF52156">
    <property type="entry name" value="Initiation factor IF2/eIF5b, domain 3"/>
    <property type="match status" value="1"/>
</dbReference>
<evidence type="ECO:0000256" key="9">
    <source>
        <dbReference type="ARBA" id="ARBA00044105"/>
    </source>
</evidence>
<dbReference type="InterPro" id="IPR000178">
    <property type="entry name" value="TF_IF2_bacterial-like"/>
</dbReference>
<dbReference type="NCBIfam" id="TIGR00487">
    <property type="entry name" value="IF-2"/>
    <property type="match status" value="1"/>
</dbReference>
<evidence type="ECO:0000313" key="14">
    <source>
        <dbReference type="Proteomes" id="UP000247409"/>
    </source>
</evidence>
<dbReference type="Gene3D" id="3.40.50.10050">
    <property type="entry name" value="Translation initiation factor IF- 2, domain 3"/>
    <property type="match status" value="1"/>
</dbReference>
<dbReference type="GO" id="GO:0005525">
    <property type="term" value="F:GTP binding"/>
    <property type="evidence" value="ECO:0007669"/>
    <property type="project" value="UniProtKB-KW"/>
</dbReference>
<evidence type="ECO:0000256" key="3">
    <source>
        <dbReference type="ARBA" id="ARBA00022540"/>
    </source>
</evidence>
<feature type="domain" description="Tr-type G" evidence="12">
    <location>
        <begin position="141"/>
        <end position="319"/>
    </location>
</feature>
<dbReference type="STRING" id="448386.A0A2V3J3P0"/>
<dbReference type="OrthoDB" id="361630at2759"/>
<dbReference type="EMBL" id="NBIV01000009">
    <property type="protein sequence ID" value="PXF49076.1"/>
    <property type="molecule type" value="Genomic_DNA"/>
</dbReference>
<dbReference type="PROSITE" id="PS51722">
    <property type="entry name" value="G_TR_2"/>
    <property type="match status" value="1"/>
</dbReference>
<organism evidence="13 14">
    <name type="scientific">Gracilariopsis chorda</name>
    <dbReference type="NCBI Taxonomy" id="448386"/>
    <lineage>
        <taxon>Eukaryota</taxon>
        <taxon>Rhodophyta</taxon>
        <taxon>Florideophyceae</taxon>
        <taxon>Rhodymeniophycidae</taxon>
        <taxon>Gracilariales</taxon>
        <taxon>Gracilariaceae</taxon>
        <taxon>Gracilariopsis</taxon>
    </lineage>
</organism>
<dbReference type="InterPro" id="IPR009000">
    <property type="entry name" value="Transl_B-barrel_sf"/>
</dbReference>
<evidence type="ECO:0000256" key="6">
    <source>
        <dbReference type="ARBA" id="ARBA00022946"/>
    </source>
</evidence>
<dbReference type="InterPro" id="IPR015760">
    <property type="entry name" value="TIF_IF2"/>
</dbReference>